<dbReference type="Proteomes" id="UP000321525">
    <property type="component" value="Unassembled WGS sequence"/>
</dbReference>
<gene>
    <name evidence="2" type="ORF">ESZ26_08015</name>
    <name evidence="3" type="ORF">ESZ27_04705</name>
</gene>
<dbReference type="Gene3D" id="3.40.50.1820">
    <property type="entry name" value="alpha/beta hydrolase"/>
    <property type="match status" value="1"/>
</dbReference>
<dbReference type="AlphaFoldDB" id="A0A5C6QNB9"/>
<evidence type="ECO:0000313" key="3">
    <source>
        <dbReference type="EMBL" id="TWX70062.1"/>
    </source>
</evidence>
<dbReference type="Pfam" id="PF00561">
    <property type="entry name" value="Abhydrolase_1"/>
    <property type="match status" value="1"/>
</dbReference>
<proteinExistence type="predicted"/>
<dbReference type="OrthoDB" id="6251202at2"/>
<name>A0A5C6QNB9_9GAMM</name>
<dbReference type="RefSeq" id="WP_146799224.1">
    <property type="nucleotide sequence ID" value="NZ_VOLP01000010.1"/>
</dbReference>
<accession>A0A5C6QNB9</accession>
<dbReference type="EMBL" id="VOLR01000009">
    <property type="protein sequence ID" value="TWX60307.1"/>
    <property type="molecule type" value="Genomic_DNA"/>
</dbReference>
<dbReference type="SUPFAM" id="SSF53474">
    <property type="entry name" value="alpha/beta-Hydrolases"/>
    <property type="match status" value="1"/>
</dbReference>
<dbReference type="PANTHER" id="PTHR43433:SF1">
    <property type="entry name" value="BLL5160 PROTEIN"/>
    <property type="match status" value="1"/>
</dbReference>
<dbReference type="EMBL" id="VOLQ01000006">
    <property type="protein sequence ID" value="TWX70062.1"/>
    <property type="molecule type" value="Genomic_DNA"/>
</dbReference>
<dbReference type="InterPro" id="IPR000073">
    <property type="entry name" value="AB_hydrolase_1"/>
</dbReference>
<dbReference type="PRINTS" id="PR00111">
    <property type="entry name" value="ABHYDROLASE"/>
</dbReference>
<dbReference type="PANTHER" id="PTHR43433">
    <property type="entry name" value="HYDROLASE, ALPHA/BETA FOLD FAMILY PROTEIN"/>
    <property type="match status" value="1"/>
</dbReference>
<keyword evidence="4" id="KW-1185">Reference proteome</keyword>
<dbReference type="GO" id="GO:0016787">
    <property type="term" value="F:hydrolase activity"/>
    <property type="evidence" value="ECO:0007669"/>
    <property type="project" value="UniProtKB-KW"/>
</dbReference>
<reference evidence="3 5" key="1">
    <citation type="submission" date="2019-07" db="EMBL/GenBank/DDBJ databases">
        <title>Genomes of sea-ice associated Colwellia species.</title>
        <authorList>
            <person name="Bowman J.P."/>
        </authorList>
    </citation>
    <scope>NUCLEOTIDE SEQUENCE [LARGE SCALE GENOMIC DNA]</scope>
    <source>
        <strain evidence="2 4">ACAM 607</strain>
        <strain evidence="3 5">IC036</strain>
    </source>
</reference>
<sequence length="253" mass="27885">MPYCKNKDIFIYYEQHGKGEPVILVHGIAVSFKYNFSNFSWVDKLTDNNMRVVGLDLRAHGLSDKPLDPSSYGTHNLTSDILAVMDELKIKRASIIGYSLGSALTLHLIHSHPDRFSRAVLVATGDSLFGLTSSSALKQSSIDLFLAISSDTYPHHLPEHIAAYWNFVNQSGANRQALLALLKGDTQHLSIEDISSIDTPTMIISGGKDLVLGQGVKLAEKLPESVYLEFKEADHFSLAAITDVKNAIVDFLR</sequence>
<protein>
    <submittedName>
        <fullName evidence="3">Alpha/beta hydrolase</fullName>
    </submittedName>
</protein>
<dbReference type="Proteomes" id="UP000321917">
    <property type="component" value="Unassembled WGS sequence"/>
</dbReference>
<evidence type="ECO:0000259" key="1">
    <source>
        <dbReference type="Pfam" id="PF00561"/>
    </source>
</evidence>
<evidence type="ECO:0000313" key="5">
    <source>
        <dbReference type="Proteomes" id="UP000321917"/>
    </source>
</evidence>
<comment type="caution">
    <text evidence="3">The sequence shown here is derived from an EMBL/GenBank/DDBJ whole genome shotgun (WGS) entry which is preliminary data.</text>
</comment>
<organism evidence="3 5">
    <name type="scientific">Colwellia hornerae</name>
    <dbReference type="NCBI Taxonomy" id="89402"/>
    <lineage>
        <taxon>Bacteria</taxon>
        <taxon>Pseudomonadati</taxon>
        <taxon>Pseudomonadota</taxon>
        <taxon>Gammaproteobacteria</taxon>
        <taxon>Alteromonadales</taxon>
        <taxon>Colwelliaceae</taxon>
        <taxon>Colwellia</taxon>
    </lineage>
</organism>
<keyword evidence="3" id="KW-0378">Hydrolase</keyword>
<evidence type="ECO:0000313" key="2">
    <source>
        <dbReference type="EMBL" id="TWX60307.1"/>
    </source>
</evidence>
<evidence type="ECO:0000313" key="4">
    <source>
        <dbReference type="Proteomes" id="UP000321525"/>
    </source>
</evidence>
<dbReference type="InterPro" id="IPR029058">
    <property type="entry name" value="AB_hydrolase_fold"/>
</dbReference>
<dbReference type="InterPro" id="IPR050471">
    <property type="entry name" value="AB_hydrolase"/>
</dbReference>
<feature type="domain" description="AB hydrolase-1" evidence="1">
    <location>
        <begin position="21"/>
        <end position="237"/>
    </location>
</feature>